<dbReference type="STRING" id="155865.SAMN05216515_10747"/>
<evidence type="ECO:0000256" key="2">
    <source>
        <dbReference type="ARBA" id="ARBA00023002"/>
    </source>
</evidence>
<evidence type="ECO:0000256" key="9">
    <source>
        <dbReference type="ARBA" id="ARBA00045650"/>
    </source>
</evidence>
<gene>
    <name evidence="13" type="ORF">SAMN05216508_10647</name>
</gene>
<evidence type="ECO:0000313" key="14">
    <source>
        <dbReference type="Proteomes" id="UP000198817"/>
    </source>
</evidence>
<evidence type="ECO:0000256" key="6">
    <source>
        <dbReference type="ARBA" id="ARBA00044065"/>
    </source>
</evidence>
<dbReference type="InterPro" id="IPR002347">
    <property type="entry name" value="SDR_fam"/>
</dbReference>
<proteinExistence type="inferred from homology"/>
<dbReference type="PRINTS" id="PR00081">
    <property type="entry name" value="GDHRDH"/>
</dbReference>
<evidence type="ECO:0000256" key="7">
    <source>
        <dbReference type="ARBA" id="ARBA00044271"/>
    </source>
</evidence>
<evidence type="ECO:0000256" key="3">
    <source>
        <dbReference type="ARBA" id="ARBA00043812"/>
    </source>
</evidence>
<evidence type="ECO:0000256" key="5">
    <source>
        <dbReference type="ARBA" id="ARBA00044059"/>
    </source>
</evidence>
<dbReference type="EC" id="1.1.1.298" evidence="4"/>
<evidence type="ECO:0000256" key="4">
    <source>
        <dbReference type="ARBA" id="ARBA00044050"/>
    </source>
</evidence>
<dbReference type="Gene3D" id="3.40.50.720">
    <property type="entry name" value="NAD(P)-binding Rossmann-like Domain"/>
    <property type="match status" value="1"/>
</dbReference>
<protein>
    <recommendedName>
        <fullName evidence="6">NADP-dependent 3-hydroxy acid dehydrogenase YdfG</fullName>
        <ecNumber evidence="4">1.1.1.298</ecNumber>
        <ecNumber evidence="5">1.1.1.381</ecNumber>
    </recommendedName>
    <alternativeName>
        <fullName evidence="8">L-allo-threonine dehydrogenase</fullName>
    </alternativeName>
    <alternativeName>
        <fullName evidence="7">Malonic semialdehyde reductase</fullName>
    </alternativeName>
</protein>
<evidence type="ECO:0000256" key="11">
    <source>
        <dbReference type="RuleBase" id="RU000363"/>
    </source>
</evidence>
<comment type="catalytic activity">
    <reaction evidence="10">
        <text>3-hydroxypropanoate + NADP(+) = 3-oxopropanoate + NADPH + H(+)</text>
        <dbReference type="Rhea" id="RHEA:26438"/>
        <dbReference type="ChEBI" id="CHEBI:15378"/>
        <dbReference type="ChEBI" id="CHEBI:16510"/>
        <dbReference type="ChEBI" id="CHEBI:33190"/>
        <dbReference type="ChEBI" id="CHEBI:57783"/>
        <dbReference type="ChEBI" id="CHEBI:58349"/>
        <dbReference type="EC" id="1.1.1.298"/>
    </reaction>
</comment>
<feature type="compositionally biased region" description="Basic and acidic residues" evidence="12">
    <location>
        <begin position="1"/>
        <end position="12"/>
    </location>
</feature>
<dbReference type="RefSeq" id="WP_242935065.1">
    <property type="nucleotide sequence ID" value="NZ_CACWQI010000037.1"/>
</dbReference>
<evidence type="ECO:0000256" key="10">
    <source>
        <dbReference type="ARBA" id="ARBA00047274"/>
    </source>
</evidence>
<evidence type="ECO:0000256" key="1">
    <source>
        <dbReference type="ARBA" id="ARBA00006484"/>
    </source>
</evidence>
<dbReference type="InterPro" id="IPR020904">
    <property type="entry name" value="Sc_DH/Rdtase_CS"/>
</dbReference>
<name>A0A1I7GE10_9FIRM</name>
<dbReference type="Proteomes" id="UP000198817">
    <property type="component" value="Unassembled WGS sequence"/>
</dbReference>
<evidence type="ECO:0000256" key="8">
    <source>
        <dbReference type="ARBA" id="ARBA00044349"/>
    </source>
</evidence>
<dbReference type="EMBL" id="FPBT01000006">
    <property type="protein sequence ID" value="SFU46670.1"/>
    <property type="molecule type" value="Genomic_DNA"/>
</dbReference>
<dbReference type="InterPro" id="IPR036291">
    <property type="entry name" value="NAD(P)-bd_dom_sf"/>
</dbReference>
<comment type="function">
    <text evidence="9">NADP-dependent dehydrogenase with broad substrate specificity acting on 3-hydroxy acids. Catalyzes the NADP-dependent oxidation of L-allo-threonine to L-2-amino-3-keto-butyrate, which is spontaneously decarboxylated into aminoacetone. Also acts on D-threonine, L-serine, D-serine, D-3-hydroxyisobutyrate, L-3-hydroxyisobutyrate, D-glycerate and L-glycerate. Able to catalyze the reduction of the malonic semialdehyde to 3-hydroxypropionic acid. YdfG is apparently supplementing RutE, the presumed malonic semialdehyde reductase involved in pyrimidine degradation since both are able to detoxify malonic semialdehyde.</text>
</comment>
<dbReference type="CDD" id="cd05233">
    <property type="entry name" value="SDR_c"/>
    <property type="match status" value="1"/>
</dbReference>
<organism evidence="13 14">
    <name type="scientific">Eubacterium pyruvativorans</name>
    <dbReference type="NCBI Taxonomy" id="155865"/>
    <lineage>
        <taxon>Bacteria</taxon>
        <taxon>Bacillati</taxon>
        <taxon>Bacillota</taxon>
        <taxon>Clostridia</taxon>
        <taxon>Eubacteriales</taxon>
        <taxon>Eubacteriaceae</taxon>
        <taxon>Eubacterium</taxon>
    </lineage>
</organism>
<dbReference type="SUPFAM" id="SSF51735">
    <property type="entry name" value="NAD(P)-binding Rossmann-fold domains"/>
    <property type="match status" value="1"/>
</dbReference>
<comment type="catalytic activity">
    <reaction evidence="3">
        <text>L-allo-threonine + NADP(+) = aminoacetone + CO2 + NADPH</text>
        <dbReference type="Rhea" id="RHEA:43524"/>
        <dbReference type="ChEBI" id="CHEBI:16526"/>
        <dbReference type="ChEBI" id="CHEBI:57783"/>
        <dbReference type="ChEBI" id="CHEBI:58320"/>
        <dbReference type="ChEBI" id="CHEBI:58349"/>
        <dbReference type="ChEBI" id="CHEBI:58585"/>
        <dbReference type="EC" id="1.1.1.381"/>
    </reaction>
</comment>
<accession>A0A1I7GE10</accession>
<dbReference type="PROSITE" id="PS00061">
    <property type="entry name" value="ADH_SHORT"/>
    <property type="match status" value="1"/>
</dbReference>
<dbReference type="PANTHER" id="PTHR43086:SF3">
    <property type="entry name" value="NADP-DEPENDENT 3-HYDROXY ACID DEHYDROGENASE YDFG"/>
    <property type="match status" value="1"/>
</dbReference>
<dbReference type="EC" id="1.1.1.381" evidence="5"/>
<comment type="similarity">
    <text evidence="1 11">Belongs to the short-chain dehydrogenases/reductases (SDR) family.</text>
</comment>
<dbReference type="PANTHER" id="PTHR43086">
    <property type="entry name" value="VERY-LONG-CHAIN 3-OXOOACYL-COA REDUCTASE"/>
    <property type="match status" value="1"/>
</dbReference>
<dbReference type="Pfam" id="PF00106">
    <property type="entry name" value="adh_short"/>
    <property type="match status" value="1"/>
</dbReference>
<keyword evidence="2" id="KW-0560">Oxidoreductase</keyword>
<evidence type="ECO:0000256" key="12">
    <source>
        <dbReference type="SAM" id="MobiDB-lite"/>
    </source>
</evidence>
<dbReference type="PRINTS" id="PR00080">
    <property type="entry name" value="SDRFAMILY"/>
</dbReference>
<evidence type="ECO:0000313" key="13">
    <source>
        <dbReference type="EMBL" id="SFU46670.1"/>
    </source>
</evidence>
<dbReference type="AlphaFoldDB" id="A0A1I7GE10"/>
<dbReference type="GO" id="GO:0035527">
    <property type="term" value="F:3-hydroxypropionate dehydrogenase (NADP+) activity"/>
    <property type="evidence" value="ECO:0007669"/>
    <property type="project" value="UniProtKB-EC"/>
</dbReference>
<keyword evidence="14" id="KW-1185">Reference proteome</keyword>
<sequence>MAEEMNRDRTQQDEMTEEGGNRRRIAVVTGASSGLGRQFVRMLDRAGEVDEIWVVARRRYRLEELQDVVDTPLKMLAYDLTDRQAVRDIQGMLSDEDPDVRWLINCAGMGKIGSIETISMEDNETMIDLNCRAAVTMTQACVPYMEEGARIMNICSAAGFQPLPYLNVYAATKAFMIRFSRALGRELKVHRISVTAVCPYWVSDTEFIQMAKKTGNSEYIHSFPLSSQEKYVAHRAFRDTQRRKAVSTPSVFATVERVLAKLFPSGAAMSIWDVVRKL</sequence>
<feature type="region of interest" description="Disordered" evidence="12">
    <location>
        <begin position="1"/>
        <end position="27"/>
    </location>
</feature>
<reference evidence="13 14" key="1">
    <citation type="submission" date="2016-10" db="EMBL/GenBank/DDBJ databases">
        <authorList>
            <person name="de Groot N.N."/>
        </authorList>
    </citation>
    <scope>NUCLEOTIDE SEQUENCE [LARGE SCALE GENOMIC DNA]</scope>
    <source>
        <strain evidence="13 14">KHGC13</strain>
    </source>
</reference>